<organism evidence="2 3">
    <name type="scientific">Pleodorina starrii</name>
    <dbReference type="NCBI Taxonomy" id="330485"/>
    <lineage>
        <taxon>Eukaryota</taxon>
        <taxon>Viridiplantae</taxon>
        <taxon>Chlorophyta</taxon>
        <taxon>core chlorophytes</taxon>
        <taxon>Chlorophyceae</taxon>
        <taxon>CS clade</taxon>
        <taxon>Chlamydomonadales</taxon>
        <taxon>Volvocaceae</taxon>
        <taxon>Pleodorina</taxon>
    </lineage>
</organism>
<reference evidence="2 3" key="1">
    <citation type="journal article" date="2023" name="Commun. Biol.">
        <title>Reorganization of the ancestral sex-determining regions during the evolution of trioecy in Pleodorina starrii.</title>
        <authorList>
            <person name="Takahashi K."/>
            <person name="Suzuki S."/>
            <person name="Kawai-Toyooka H."/>
            <person name="Yamamoto K."/>
            <person name="Hamaji T."/>
            <person name="Ootsuki R."/>
            <person name="Yamaguchi H."/>
            <person name="Kawachi M."/>
            <person name="Higashiyama T."/>
            <person name="Nozaki H."/>
        </authorList>
    </citation>
    <scope>NUCLEOTIDE SEQUENCE [LARGE SCALE GENOMIC DNA]</scope>
    <source>
        <strain evidence="2 3">NIES-4479</strain>
    </source>
</reference>
<accession>A0A9W6BIG4</accession>
<evidence type="ECO:0000256" key="1">
    <source>
        <dbReference type="SAM" id="MobiDB-lite"/>
    </source>
</evidence>
<dbReference type="Gene3D" id="1.25.10.10">
    <property type="entry name" value="Leucine-rich Repeat Variant"/>
    <property type="match status" value="1"/>
</dbReference>
<protein>
    <submittedName>
        <fullName evidence="2">Uncharacterized protein</fullName>
    </submittedName>
</protein>
<gene>
    <name evidence="2" type="primary">PLEST009574</name>
    <name evidence="2" type="ORF">PLESTB_000591800</name>
</gene>
<feature type="region of interest" description="Disordered" evidence="1">
    <location>
        <begin position="130"/>
        <end position="159"/>
    </location>
</feature>
<feature type="compositionally biased region" description="Low complexity" evidence="1">
    <location>
        <begin position="404"/>
        <end position="418"/>
    </location>
</feature>
<dbReference type="Proteomes" id="UP001165080">
    <property type="component" value="Unassembled WGS sequence"/>
</dbReference>
<dbReference type="EMBL" id="BRXU01000005">
    <property type="protein sequence ID" value="GLC52177.1"/>
    <property type="molecule type" value="Genomic_DNA"/>
</dbReference>
<feature type="region of interest" description="Disordered" evidence="1">
    <location>
        <begin position="403"/>
        <end position="429"/>
    </location>
</feature>
<dbReference type="InterPro" id="IPR016024">
    <property type="entry name" value="ARM-type_fold"/>
</dbReference>
<proteinExistence type="predicted"/>
<evidence type="ECO:0000313" key="2">
    <source>
        <dbReference type="EMBL" id="GLC52177.1"/>
    </source>
</evidence>
<keyword evidence="3" id="KW-1185">Reference proteome</keyword>
<dbReference type="SUPFAM" id="SSF48371">
    <property type="entry name" value="ARM repeat"/>
    <property type="match status" value="1"/>
</dbReference>
<sequence length="744" mass="76339">MARIIVQAAVAVALLAAVLQYVGVTPSIPGVRMLFPRLGGTASRRNINAPKLLADLNSDRMEAAEAATPGGGDMYDTRVARAASAALSVMYLASLPGLKEEVKQTPGIVQSLLRRVLTLDLTEVQRSLLQQQQQQGEHQGEQPPQRSAPEIQQGQAQQQGLQASELLSSALLALAKLATGDPAFQAWLLGESDASAIAAVTASGKRMPSGALLTRLGEILRSGVPAWQAAASVLLSTLSGPGRDQPLVLSWAAERAEALVGVGMSLVEAGAHFNSSDAVLSGSQLLEVIAAQPAARRVLMNSGAPNLLMQVVLSYAGANSSSAIVGGAARLLHELAAATAGGRAAPGSGGGAVAVAEELVKNLTARGLVAPLVREVRLGHPSSLGPSLELLVDLVRAGAERGRAVAGSDNSGSSSSSSSGGGDGDEGGAASIDAAREAVGAGILSLCAQLLFKASPDEQAHAACCYVVRHTDAHRKAYRSGDGAAVAGHGPPRGDEGGGGGGEQQQLLDGLDQQDGEGVAEGEDEGAARRPGKDDAPAAMCARSAEGRAALAKVLLQIMRETDFPDLRSAVLEACRDVAPSRPAAVTLVESGMALYLGLVLSHNTTKFKEEGYQDAAEAAWDQQSQRSAAALVALLALQGELRAQLVAEGALTGLVTAMRIYSGRQHGLGTQVRVTAAAALVPLLGEDVRYTRLAVAAGVLDPLVDMRLSGKEQEVQVAGRVMRALARADEDVAELFRGLGIGL</sequence>
<feature type="compositionally biased region" description="Basic and acidic residues" evidence="1">
    <location>
        <begin position="526"/>
        <end position="536"/>
    </location>
</feature>
<evidence type="ECO:0000313" key="3">
    <source>
        <dbReference type="Proteomes" id="UP001165080"/>
    </source>
</evidence>
<dbReference type="InterPro" id="IPR011989">
    <property type="entry name" value="ARM-like"/>
</dbReference>
<dbReference type="AlphaFoldDB" id="A0A9W6BIG4"/>
<feature type="compositionally biased region" description="Acidic residues" evidence="1">
    <location>
        <begin position="512"/>
        <end position="525"/>
    </location>
</feature>
<comment type="caution">
    <text evidence="2">The sequence shown here is derived from an EMBL/GenBank/DDBJ whole genome shotgun (WGS) entry which is preliminary data.</text>
</comment>
<name>A0A9W6BIG4_9CHLO</name>
<dbReference type="OrthoDB" id="549703at2759"/>
<feature type="region of interest" description="Disordered" evidence="1">
    <location>
        <begin position="480"/>
        <end position="538"/>
    </location>
</feature>
<feature type="compositionally biased region" description="Low complexity" evidence="1">
    <location>
        <begin position="130"/>
        <end position="145"/>
    </location>
</feature>